<evidence type="ECO:0000313" key="9">
    <source>
        <dbReference type="EMBL" id="TNC48652.1"/>
    </source>
</evidence>
<evidence type="ECO:0000259" key="6">
    <source>
        <dbReference type="Pfam" id="PF04542"/>
    </source>
</evidence>
<evidence type="ECO:0000313" key="10">
    <source>
        <dbReference type="Proteomes" id="UP000306740"/>
    </source>
</evidence>
<dbReference type="InterPro" id="IPR013324">
    <property type="entry name" value="RNA_pol_sigma_r3/r4-like"/>
</dbReference>
<dbReference type="InterPro" id="IPR007627">
    <property type="entry name" value="RNA_pol_sigma70_r2"/>
</dbReference>
<comment type="subunit">
    <text evidence="2">Interacts transiently with the RNA polymerase catalytic core formed by RpoA, RpoB, RpoC and RpoZ (2 alpha, 1 beta, 1 beta' and 1 omega subunit) to form the RNA polymerase holoenzyme that can initiate transcription.</text>
</comment>
<dbReference type="OrthoDB" id="3211555at2"/>
<dbReference type="InterPro" id="IPR052704">
    <property type="entry name" value="ECF_Sigma-70_Domain"/>
</dbReference>
<comment type="caution">
    <text evidence="8">The sequence shown here is derived from an EMBL/GenBank/DDBJ whole genome shotgun (WGS) entry which is preliminary data.</text>
</comment>
<dbReference type="SUPFAM" id="SSF88946">
    <property type="entry name" value="Sigma2 domain of RNA polymerase sigma factors"/>
    <property type="match status" value="1"/>
</dbReference>
<protein>
    <submittedName>
        <fullName evidence="8">Sigma-70 family RNA polymerase sigma factor</fullName>
    </submittedName>
</protein>
<evidence type="ECO:0000256" key="5">
    <source>
        <dbReference type="ARBA" id="ARBA00023163"/>
    </source>
</evidence>
<dbReference type="AlphaFoldDB" id="A0A5C4MI98"/>
<reference evidence="8 10" key="1">
    <citation type="submission" date="2019-05" db="EMBL/GenBank/DDBJ databases">
        <title>Mumia sp. nov., isolated from the intestinal contents of plateau pika (Ochotona curzoniae) in the Qinghai-Tibet plateau of China.</title>
        <authorList>
            <person name="Tian Z."/>
        </authorList>
    </citation>
    <scope>NUCLEOTIDE SEQUENCE [LARGE SCALE GENOMIC DNA]</scope>
    <source>
        <strain evidence="10">527</strain>
        <strain evidence="8">Z527</strain>
    </source>
</reference>
<evidence type="ECO:0000259" key="7">
    <source>
        <dbReference type="Pfam" id="PF08281"/>
    </source>
</evidence>
<dbReference type="InterPro" id="IPR032710">
    <property type="entry name" value="NTF2-like_dom_sf"/>
</dbReference>
<evidence type="ECO:0000256" key="1">
    <source>
        <dbReference type="ARBA" id="ARBA00010641"/>
    </source>
</evidence>
<dbReference type="NCBIfam" id="TIGR02937">
    <property type="entry name" value="sigma70-ECF"/>
    <property type="match status" value="1"/>
</dbReference>
<dbReference type="PANTHER" id="PTHR30173">
    <property type="entry name" value="SIGMA 19 FACTOR"/>
    <property type="match status" value="1"/>
</dbReference>
<comment type="similarity">
    <text evidence="1">Belongs to the sigma-70 factor family. ECF subfamily.</text>
</comment>
<evidence type="ECO:0000256" key="4">
    <source>
        <dbReference type="ARBA" id="ARBA00023082"/>
    </source>
</evidence>
<dbReference type="InterPro" id="IPR013325">
    <property type="entry name" value="RNA_pol_sigma_r2"/>
</dbReference>
<dbReference type="GO" id="GO:0016987">
    <property type="term" value="F:sigma factor activity"/>
    <property type="evidence" value="ECO:0007669"/>
    <property type="project" value="UniProtKB-KW"/>
</dbReference>
<dbReference type="Proteomes" id="UP000306740">
    <property type="component" value="Unassembled WGS sequence"/>
</dbReference>
<dbReference type="Gene3D" id="3.10.450.50">
    <property type="match status" value="1"/>
</dbReference>
<organism evidence="8 10">
    <name type="scientific">Mumia zhuanghuii</name>
    <dbReference type="NCBI Taxonomy" id="2585211"/>
    <lineage>
        <taxon>Bacteria</taxon>
        <taxon>Bacillati</taxon>
        <taxon>Actinomycetota</taxon>
        <taxon>Actinomycetes</taxon>
        <taxon>Propionibacteriales</taxon>
        <taxon>Nocardioidaceae</taxon>
        <taxon>Mumia</taxon>
    </lineage>
</organism>
<dbReference type="RefSeq" id="WP_139105596.1">
    <property type="nucleotide sequence ID" value="NZ_VDFR01000034.1"/>
</dbReference>
<dbReference type="Gene3D" id="1.10.1740.10">
    <property type="match status" value="1"/>
</dbReference>
<dbReference type="Gene3D" id="1.10.10.10">
    <property type="entry name" value="Winged helix-like DNA-binding domain superfamily/Winged helix DNA-binding domain"/>
    <property type="match status" value="1"/>
</dbReference>
<feature type="domain" description="RNA polymerase sigma-70 region 2" evidence="6">
    <location>
        <begin position="11"/>
        <end position="74"/>
    </location>
</feature>
<evidence type="ECO:0000313" key="8">
    <source>
        <dbReference type="EMBL" id="TNC43567.1"/>
    </source>
</evidence>
<dbReference type="InterPro" id="IPR036388">
    <property type="entry name" value="WH-like_DNA-bd_sf"/>
</dbReference>
<dbReference type="SUPFAM" id="SSF88659">
    <property type="entry name" value="Sigma3 and sigma4 domains of RNA polymerase sigma factors"/>
    <property type="match status" value="1"/>
</dbReference>
<proteinExistence type="inferred from homology"/>
<evidence type="ECO:0000256" key="2">
    <source>
        <dbReference type="ARBA" id="ARBA00011344"/>
    </source>
</evidence>
<keyword evidence="3" id="KW-0805">Transcription regulation</keyword>
<feature type="domain" description="RNA polymerase sigma factor 70 region 4 type 2" evidence="7">
    <location>
        <begin position="116"/>
        <end position="167"/>
    </location>
</feature>
<keyword evidence="5" id="KW-0804">Transcription</keyword>
<accession>A0A5C4MI98</accession>
<gene>
    <name evidence="9" type="ORF">FHE65_07050</name>
    <name evidence="8" type="ORF">FHE65_18045</name>
</gene>
<dbReference type="SUPFAM" id="SSF54427">
    <property type="entry name" value="NTF2-like"/>
    <property type="match status" value="1"/>
</dbReference>
<dbReference type="PANTHER" id="PTHR30173:SF43">
    <property type="entry name" value="ECF RNA POLYMERASE SIGMA FACTOR SIGI-RELATED"/>
    <property type="match status" value="1"/>
</dbReference>
<keyword evidence="4" id="KW-0731">Sigma factor</keyword>
<dbReference type="InterPro" id="IPR014284">
    <property type="entry name" value="RNA_pol_sigma-70_dom"/>
</dbReference>
<name>A0A5C4MI98_9ACTN</name>
<evidence type="ECO:0000256" key="3">
    <source>
        <dbReference type="ARBA" id="ARBA00023015"/>
    </source>
</evidence>
<dbReference type="InterPro" id="IPR013249">
    <property type="entry name" value="RNA_pol_sigma70_r4_t2"/>
</dbReference>
<dbReference type="Pfam" id="PF04542">
    <property type="entry name" value="Sigma70_r2"/>
    <property type="match status" value="1"/>
</dbReference>
<sequence>MNDPEALATRFEEHRAHLQRVAYAVTGSRATAEDCVQEAWLRLQRVDPETVRDLRAWLTTTVGHLALDQLGSARAQRERYVGTWLPEPVVEPLPPFVATPPADPADRVTLDESLSLALLVVLERLSPAQRVAYLLHDVFGMSFDEVAGVVGRSPAAVRQLAARARKDVRERAPRATPSLHEQREVVTAFVAACGGGDLAALVSLLDPDVVMRSDGGGKVPAVRDVQRGAEQVARILLGFLRRPPLEVRPALVNGSYGIVMRDVMGAWSVTSFVVADGRVAAIDIVRNPDKLGAVR</sequence>
<dbReference type="Pfam" id="PF08281">
    <property type="entry name" value="Sigma70_r4_2"/>
    <property type="match status" value="1"/>
</dbReference>
<dbReference type="NCBIfam" id="NF007214">
    <property type="entry name" value="PRK09636.1"/>
    <property type="match status" value="1"/>
</dbReference>
<dbReference type="EMBL" id="VDFR01000080">
    <property type="protein sequence ID" value="TNC43567.1"/>
    <property type="molecule type" value="Genomic_DNA"/>
</dbReference>
<dbReference type="GO" id="GO:0006352">
    <property type="term" value="P:DNA-templated transcription initiation"/>
    <property type="evidence" value="ECO:0007669"/>
    <property type="project" value="InterPro"/>
</dbReference>
<dbReference type="EMBL" id="VDFR01000034">
    <property type="protein sequence ID" value="TNC48652.1"/>
    <property type="molecule type" value="Genomic_DNA"/>
</dbReference>
<dbReference type="GO" id="GO:0003677">
    <property type="term" value="F:DNA binding"/>
    <property type="evidence" value="ECO:0007669"/>
    <property type="project" value="InterPro"/>
</dbReference>